<organism evidence="3 4">
    <name type="scientific">Gracilibacillus ureilyticus</name>
    <dbReference type="NCBI Taxonomy" id="531814"/>
    <lineage>
        <taxon>Bacteria</taxon>
        <taxon>Bacillati</taxon>
        <taxon>Bacillota</taxon>
        <taxon>Bacilli</taxon>
        <taxon>Bacillales</taxon>
        <taxon>Bacillaceae</taxon>
        <taxon>Gracilibacillus</taxon>
    </lineage>
</organism>
<evidence type="ECO:0000256" key="1">
    <source>
        <dbReference type="PIRSR" id="PIRSR006661-1"/>
    </source>
</evidence>
<keyword evidence="4" id="KW-1185">Reference proteome</keyword>
<dbReference type="InterPro" id="IPR052188">
    <property type="entry name" value="Ni-pincer_cofactor_biosynth"/>
</dbReference>
<dbReference type="Gene3D" id="3.40.50.620">
    <property type="entry name" value="HUPs"/>
    <property type="match status" value="1"/>
</dbReference>
<feature type="active site" description="Nucleophile and sulfur donor" evidence="1">
    <location>
        <position position="176"/>
    </location>
</feature>
<dbReference type="GO" id="GO:0016783">
    <property type="term" value="F:sulfurtransferase activity"/>
    <property type="evidence" value="ECO:0007669"/>
    <property type="project" value="InterPro"/>
</dbReference>
<dbReference type="STRING" id="531814.SAMN04487944_10512"/>
<dbReference type="InterPro" id="IPR022310">
    <property type="entry name" value="NAD/GMP_synthase"/>
</dbReference>
<proteinExistence type="predicted"/>
<dbReference type="CDD" id="cd01990">
    <property type="entry name" value="LarE-like"/>
    <property type="match status" value="1"/>
</dbReference>
<dbReference type="EMBL" id="FOGL01000005">
    <property type="protein sequence ID" value="SER47855.1"/>
    <property type="molecule type" value="Genomic_DNA"/>
</dbReference>
<evidence type="ECO:0000313" key="4">
    <source>
        <dbReference type="Proteomes" id="UP000199687"/>
    </source>
</evidence>
<feature type="domain" description="NAD/GMP synthase" evidence="2">
    <location>
        <begin position="16"/>
        <end position="82"/>
    </location>
</feature>
<dbReference type="RefSeq" id="WP_425431926.1">
    <property type="nucleotide sequence ID" value="NZ_FOGL01000005.1"/>
</dbReference>
<dbReference type="AlphaFoldDB" id="A0A1H9PJ37"/>
<dbReference type="PANTHER" id="PTHR43169:SF2">
    <property type="entry name" value="NAD_GMP SYNTHASE DOMAIN-CONTAINING PROTEIN"/>
    <property type="match status" value="1"/>
</dbReference>
<reference evidence="3 4" key="1">
    <citation type="submission" date="2016-10" db="EMBL/GenBank/DDBJ databases">
        <authorList>
            <person name="de Groot N.N."/>
        </authorList>
    </citation>
    <scope>NUCLEOTIDE SEQUENCE [LARGE SCALE GENOMIC DNA]</scope>
    <source>
        <strain evidence="3 4">CGMCC 1.7727</strain>
    </source>
</reference>
<sequence>MDIMRKYETLTSILHDMKKVVVAFSGGVDSTFLLKAAIDTLGKENVLAVTADSETYPTSELEEAVKLAEHIGANHQVIETSELAIPGYTENNQNRCYFCKTSLFDHLVPIMQEKGFRNIVYGVIADDMNEFRPGMKAAKEQGVRGPLQEADLYKNEIRELSKELGLPTWDKPSFACLSSRIAYGEKITQAKLTKVDRSEAFLKTIGLRQVRVRTHGEIARIEVEPQDMQKLLANHQRVTEKLQSYGYKFVTMDLVGYKSGSMNRALS</sequence>
<evidence type="ECO:0000313" key="3">
    <source>
        <dbReference type="EMBL" id="SER47855.1"/>
    </source>
</evidence>
<dbReference type="NCBIfam" id="TIGR00268">
    <property type="entry name" value="ATP-dependent sacrificial sulfur transferase LarE"/>
    <property type="match status" value="1"/>
</dbReference>
<evidence type="ECO:0000259" key="2">
    <source>
        <dbReference type="Pfam" id="PF02540"/>
    </source>
</evidence>
<dbReference type="InterPro" id="IPR005232">
    <property type="entry name" value="LarE"/>
</dbReference>
<dbReference type="Proteomes" id="UP000199687">
    <property type="component" value="Unassembled WGS sequence"/>
</dbReference>
<dbReference type="SUPFAM" id="SSF52402">
    <property type="entry name" value="Adenine nucleotide alpha hydrolases-like"/>
    <property type="match status" value="1"/>
</dbReference>
<accession>A0A1H9PJ37</accession>
<dbReference type="PANTHER" id="PTHR43169">
    <property type="entry name" value="EXSB FAMILY PROTEIN"/>
    <property type="match status" value="1"/>
</dbReference>
<dbReference type="InterPro" id="IPR014729">
    <property type="entry name" value="Rossmann-like_a/b/a_fold"/>
</dbReference>
<dbReference type="GO" id="GO:0006163">
    <property type="term" value="P:purine nucleotide metabolic process"/>
    <property type="evidence" value="ECO:0007669"/>
    <property type="project" value="UniProtKB-ARBA"/>
</dbReference>
<gene>
    <name evidence="3" type="ORF">SAMN04487944_10512</name>
</gene>
<dbReference type="PIRSF" id="PIRSF006661">
    <property type="entry name" value="PP-lp_UCP006661"/>
    <property type="match status" value="1"/>
</dbReference>
<dbReference type="Pfam" id="PF02540">
    <property type="entry name" value="NAD_synthase"/>
    <property type="match status" value="1"/>
</dbReference>
<protein>
    <recommendedName>
        <fullName evidence="2">NAD/GMP synthase domain-containing protein</fullName>
    </recommendedName>
</protein>
<name>A0A1H9PJ37_9BACI</name>